<organism evidence="1">
    <name type="scientific">Brassica napus</name>
    <name type="common">Rape</name>
    <dbReference type="NCBI Taxonomy" id="3708"/>
    <lineage>
        <taxon>Eukaryota</taxon>
        <taxon>Viridiplantae</taxon>
        <taxon>Streptophyta</taxon>
        <taxon>Embryophyta</taxon>
        <taxon>Tracheophyta</taxon>
        <taxon>Spermatophyta</taxon>
        <taxon>Magnoliopsida</taxon>
        <taxon>eudicotyledons</taxon>
        <taxon>Gunneridae</taxon>
        <taxon>Pentapetalae</taxon>
        <taxon>rosids</taxon>
        <taxon>malvids</taxon>
        <taxon>Brassicales</taxon>
        <taxon>Brassicaceae</taxon>
        <taxon>Brassiceae</taxon>
        <taxon>Brassica</taxon>
    </lineage>
</organism>
<protein>
    <submittedName>
        <fullName evidence="1">(rape) hypothetical protein</fullName>
    </submittedName>
</protein>
<name>A0A816L8R3_BRANA</name>
<sequence>MDPLRLELDFFFLVFLELHHTHDIATASPPVSLSLSPTLCSTTNLRILSYDVTGPSTASSSTAAAIVVHSKLPVS</sequence>
<dbReference type="Proteomes" id="UP001295469">
    <property type="component" value="Chromosome C05"/>
</dbReference>
<dbReference type="EMBL" id="HG994369">
    <property type="protein sequence ID" value="CAF1928086.1"/>
    <property type="molecule type" value="Genomic_DNA"/>
</dbReference>
<reference evidence="1" key="1">
    <citation type="submission" date="2021-01" db="EMBL/GenBank/DDBJ databases">
        <authorList>
            <consortium name="Genoscope - CEA"/>
            <person name="William W."/>
        </authorList>
    </citation>
    <scope>NUCLEOTIDE SEQUENCE</scope>
</reference>
<evidence type="ECO:0000313" key="1">
    <source>
        <dbReference type="EMBL" id="CAF1928086.1"/>
    </source>
</evidence>
<dbReference type="AlphaFoldDB" id="A0A816L8R3"/>
<accession>A0A816L8R3</accession>
<proteinExistence type="predicted"/>
<gene>
    <name evidence="1" type="ORF">DARMORV10_C05P23770.1</name>
</gene>